<feature type="transmembrane region" description="Helical" evidence="8">
    <location>
        <begin position="262"/>
        <end position="287"/>
    </location>
</feature>
<feature type="transmembrane region" description="Helical" evidence="8">
    <location>
        <begin position="293"/>
        <end position="314"/>
    </location>
</feature>
<dbReference type="InterPro" id="IPR051449">
    <property type="entry name" value="ABC-2_transporter_component"/>
</dbReference>
<dbReference type="PROSITE" id="PS51012">
    <property type="entry name" value="ABC_TM2"/>
    <property type="match status" value="1"/>
</dbReference>
<keyword evidence="4" id="KW-1003">Cell membrane</keyword>
<keyword evidence="11" id="KW-1185">Reference proteome</keyword>
<dbReference type="AlphaFoldDB" id="B8IX46"/>
<proteinExistence type="inferred from homology"/>
<evidence type="ECO:0000256" key="8">
    <source>
        <dbReference type="SAM" id="Phobius"/>
    </source>
</evidence>
<evidence type="ECO:0000256" key="3">
    <source>
        <dbReference type="ARBA" id="ARBA00022448"/>
    </source>
</evidence>
<evidence type="ECO:0000313" key="11">
    <source>
        <dbReference type="Proteomes" id="UP000008207"/>
    </source>
</evidence>
<dbReference type="GO" id="GO:0005886">
    <property type="term" value="C:plasma membrane"/>
    <property type="evidence" value="ECO:0007669"/>
    <property type="project" value="UniProtKB-SubCell"/>
</dbReference>
<geneLocation type="plasmid" evidence="10 11">
    <name>pMNOD02</name>
</geneLocation>
<comment type="subcellular location">
    <subcellularLocation>
        <location evidence="1">Cell membrane</location>
        <topology evidence="1">Multi-pass membrane protein</topology>
    </subcellularLocation>
</comment>
<feature type="domain" description="ABC transmembrane type-2" evidence="9">
    <location>
        <begin position="137"/>
        <end position="377"/>
    </location>
</feature>
<dbReference type="HOGENOM" id="CLU_039483_8_3_5"/>
<gene>
    <name evidence="10" type="ordered locus">Mnod_8102</name>
</gene>
<evidence type="ECO:0000256" key="6">
    <source>
        <dbReference type="ARBA" id="ARBA00022989"/>
    </source>
</evidence>
<protein>
    <submittedName>
        <fullName evidence="10">ABC-2 type transporter</fullName>
    </submittedName>
</protein>
<accession>B8IX46</accession>
<dbReference type="RefSeq" id="WP_012631289.1">
    <property type="nucleotide sequence ID" value="NC_011887.1"/>
</dbReference>
<keyword evidence="6 8" id="KW-1133">Transmembrane helix</keyword>
<reference evidence="11" key="1">
    <citation type="submission" date="2009-01" db="EMBL/GenBank/DDBJ databases">
        <title>Complete sequence of plasmid 2 of Methylobacterium nodulans ORS 2060.</title>
        <authorList>
            <consortium name="US DOE Joint Genome Institute"/>
            <person name="Lucas S."/>
            <person name="Copeland A."/>
            <person name="Lapidus A."/>
            <person name="Glavina del Rio T."/>
            <person name="Dalin E."/>
            <person name="Tice H."/>
            <person name="Bruce D."/>
            <person name="Goodwin L."/>
            <person name="Pitluck S."/>
            <person name="Sims D."/>
            <person name="Brettin T."/>
            <person name="Detter J.C."/>
            <person name="Han C."/>
            <person name="Larimer F."/>
            <person name="Land M."/>
            <person name="Hauser L."/>
            <person name="Kyrpides N."/>
            <person name="Ivanova N."/>
            <person name="Marx C.J."/>
            <person name="Richardson P."/>
        </authorList>
    </citation>
    <scope>NUCLEOTIDE SEQUENCE [LARGE SCALE GENOMIC DNA]</scope>
    <source>
        <strain evidence="11">LMG 21967 / CNCM I-2342 / ORS 2060</strain>
        <plasmid evidence="11">Plasmid pMNOD02</plasmid>
    </source>
</reference>
<dbReference type="PANTHER" id="PTHR30294:SF29">
    <property type="entry name" value="MULTIDRUG ABC TRANSPORTER PERMEASE YBHS-RELATED"/>
    <property type="match status" value="1"/>
</dbReference>
<feature type="transmembrane region" description="Helical" evidence="8">
    <location>
        <begin position="237"/>
        <end position="255"/>
    </location>
</feature>
<comment type="similarity">
    <text evidence="2">Belongs to the ABC-2 integral membrane protein family.</text>
</comment>
<dbReference type="Pfam" id="PF12698">
    <property type="entry name" value="ABC2_membrane_3"/>
    <property type="match status" value="1"/>
</dbReference>
<evidence type="ECO:0000256" key="4">
    <source>
        <dbReference type="ARBA" id="ARBA00022475"/>
    </source>
</evidence>
<keyword evidence="5 8" id="KW-0812">Transmembrane</keyword>
<dbReference type="Proteomes" id="UP000008207">
    <property type="component" value="Plasmid pMNOD02"/>
</dbReference>
<keyword evidence="7 8" id="KW-0472">Membrane</keyword>
<evidence type="ECO:0000256" key="7">
    <source>
        <dbReference type="ARBA" id="ARBA00023136"/>
    </source>
</evidence>
<dbReference type="InterPro" id="IPR013525">
    <property type="entry name" value="ABC2_TM"/>
</dbReference>
<dbReference type="Gene3D" id="3.40.1710.10">
    <property type="entry name" value="abc type-2 transporter like domain"/>
    <property type="match status" value="1"/>
</dbReference>
<dbReference type="OrthoDB" id="9784671at2"/>
<evidence type="ECO:0000256" key="5">
    <source>
        <dbReference type="ARBA" id="ARBA00022692"/>
    </source>
</evidence>
<organism evidence="10 11">
    <name type="scientific">Methylobacterium nodulans (strain LMG 21967 / CNCM I-2342 / ORS 2060)</name>
    <dbReference type="NCBI Taxonomy" id="460265"/>
    <lineage>
        <taxon>Bacteria</taxon>
        <taxon>Pseudomonadati</taxon>
        <taxon>Pseudomonadota</taxon>
        <taxon>Alphaproteobacteria</taxon>
        <taxon>Hyphomicrobiales</taxon>
        <taxon>Methylobacteriaceae</taxon>
        <taxon>Methylobacterium</taxon>
    </lineage>
</organism>
<dbReference type="PANTHER" id="PTHR30294">
    <property type="entry name" value="MEMBRANE COMPONENT OF ABC TRANSPORTER YHHJ-RELATED"/>
    <property type="match status" value="1"/>
</dbReference>
<dbReference type="KEGG" id="mno:Mnod_8102"/>
<feature type="transmembrane region" description="Helical" evidence="8">
    <location>
        <begin position="326"/>
        <end position="345"/>
    </location>
</feature>
<feature type="transmembrane region" description="Helical" evidence="8">
    <location>
        <begin position="32"/>
        <end position="52"/>
    </location>
</feature>
<keyword evidence="10" id="KW-0614">Plasmid</keyword>
<feature type="transmembrane region" description="Helical" evidence="8">
    <location>
        <begin position="351"/>
        <end position="372"/>
    </location>
</feature>
<evidence type="ECO:0000256" key="1">
    <source>
        <dbReference type="ARBA" id="ARBA00004651"/>
    </source>
</evidence>
<evidence type="ECO:0000259" key="9">
    <source>
        <dbReference type="PROSITE" id="PS51012"/>
    </source>
</evidence>
<keyword evidence="3" id="KW-0813">Transport</keyword>
<dbReference type="InterPro" id="IPR047817">
    <property type="entry name" value="ABC2_TM_bact-type"/>
</dbReference>
<name>B8IX46_METNO</name>
<dbReference type="EMBL" id="CP001351">
    <property type="protein sequence ID" value="ACL63087.1"/>
    <property type="molecule type" value="Genomic_DNA"/>
</dbReference>
<dbReference type="GO" id="GO:0140359">
    <property type="term" value="F:ABC-type transporter activity"/>
    <property type="evidence" value="ECO:0007669"/>
    <property type="project" value="InterPro"/>
</dbReference>
<evidence type="ECO:0000313" key="10">
    <source>
        <dbReference type="EMBL" id="ACL63087.1"/>
    </source>
</evidence>
<feature type="transmembrane region" description="Helical" evidence="8">
    <location>
        <begin position="184"/>
        <end position="206"/>
    </location>
</feature>
<evidence type="ECO:0000256" key="2">
    <source>
        <dbReference type="ARBA" id="ARBA00007783"/>
    </source>
</evidence>
<sequence length="379" mass="40572">MTRPDGNRLSARRIAALIRKESLQVLRDPSSLVVAFVLPALLLFLFGFGISFDANRIKIGLVAEESTPETSWFEVALSNTPYFDVRFASDRRAFTDDLSAGRLNGIVVLAGDFSERLARGDTAGLQVITDGSDPNTAGLVAGYVQGAWSVWTAQRGLGRGGAAPAQVNVESRFWFNPELESRRFLVPGSISLIQMMIGALLTALVVSREWERGTMEALLATPVSILEFIIGKLVPNFVLGLCAMAVCVLAALFVFDIPLRGSLATLVGFTAVFLLVALGLGLLISTVARTQFLASQVAMLLAFLPGLYLSGFLFEVASMPRLLRAVAVLIPAGYYVRGLNTIFLAGDIAAVLVPATIVLLAMSAVLFALTAAKSRQTLD</sequence>